<evidence type="ECO:0000313" key="2">
    <source>
        <dbReference type="WBParaSite" id="nRc.2.0.1.t22732-RA"/>
    </source>
</evidence>
<keyword evidence="1" id="KW-1185">Reference proteome</keyword>
<organism evidence="1 2">
    <name type="scientific">Romanomermis culicivorax</name>
    <name type="common">Nematode worm</name>
    <dbReference type="NCBI Taxonomy" id="13658"/>
    <lineage>
        <taxon>Eukaryota</taxon>
        <taxon>Metazoa</taxon>
        <taxon>Ecdysozoa</taxon>
        <taxon>Nematoda</taxon>
        <taxon>Enoplea</taxon>
        <taxon>Dorylaimia</taxon>
        <taxon>Mermithida</taxon>
        <taxon>Mermithoidea</taxon>
        <taxon>Mermithidae</taxon>
        <taxon>Romanomermis</taxon>
    </lineage>
</organism>
<proteinExistence type="predicted"/>
<dbReference type="Proteomes" id="UP000887565">
    <property type="component" value="Unplaced"/>
</dbReference>
<dbReference type="WBParaSite" id="nRc.2.0.1.t22732-RA">
    <property type="protein sequence ID" value="nRc.2.0.1.t22732-RA"/>
    <property type="gene ID" value="nRc.2.0.1.g22732"/>
</dbReference>
<name>A0A915J997_ROMCU</name>
<reference evidence="2" key="1">
    <citation type="submission" date="2022-11" db="UniProtKB">
        <authorList>
            <consortium name="WormBaseParasite"/>
        </authorList>
    </citation>
    <scope>IDENTIFICATION</scope>
</reference>
<evidence type="ECO:0000313" key="1">
    <source>
        <dbReference type="Proteomes" id="UP000887565"/>
    </source>
</evidence>
<sequence>KVLPDPSDFTTQKEEIFDVNSLTFFTEKRQTPTLAQVCSLNFTFSSSSPVHSVPSDKDQSEKDVVFQQFPLVLHLKLMQFDCHLLHDQNVMINNKFVGVAK</sequence>
<accession>A0A915J997</accession>
<dbReference type="AlphaFoldDB" id="A0A915J997"/>
<protein>
    <submittedName>
        <fullName evidence="2">Uncharacterized protein</fullName>
    </submittedName>
</protein>